<evidence type="ECO:0000313" key="5">
    <source>
        <dbReference type="Proteomes" id="UP000466785"/>
    </source>
</evidence>
<feature type="region of interest" description="Disordered" evidence="1">
    <location>
        <begin position="99"/>
        <end position="126"/>
    </location>
</feature>
<dbReference type="Gene3D" id="3.90.640.20">
    <property type="entry name" value="Heat-shock cognate protein, ATPase"/>
    <property type="match status" value="1"/>
</dbReference>
<dbReference type="InterPro" id="IPR053421">
    <property type="entry name" value="Esterase_Immunogenic_RsiV"/>
</dbReference>
<keyword evidence="2" id="KW-0732">Signal</keyword>
<accession>A0A6N4VCL9</accession>
<keyword evidence="5" id="KW-1185">Reference proteome</keyword>
<dbReference type="InterPro" id="IPR037126">
    <property type="entry name" value="PdaC/RsiV-like_sf"/>
</dbReference>
<sequence>MRNLAAALLAAGAVTVLANAPVAAAQSACAELGGSVDDEQTCRVHVSNPTYTLDFTFPADYPDQQAITDYLRQTRDGFVNVSDMPGSWNLPYVLDARGTDYRSGAPEDTDADAATPQPAPAADEAGTRSVVFEVYENVGGAHPQTWYKSFNWDVEADAPLTFETLFRPDTRPLDVIFPIVQADVARQLGVDAPIAPADGLDPAKYQQFALTDEELIFFFGQGEIMAGAGGALRATVPRSAIADMLA</sequence>
<dbReference type="Gene3D" id="3.30.565.40">
    <property type="entry name" value="Fervidobacterium nodosum Rt17-B1 like"/>
    <property type="match status" value="1"/>
</dbReference>
<organism evidence="4 5">
    <name type="scientific">Mycolicibacterium poriferae</name>
    <dbReference type="NCBI Taxonomy" id="39694"/>
    <lineage>
        <taxon>Bacteria</taxon>
        <taxon>Bacillati</taxon>
        <taxon>Actinomycetota</taxon>
        <taxon>Actinomycetes</taxon>
        <taxon>Mycobacteriales</taxon>
        <taxon>Mycobacteriaceae</taxon>
        <taxon>Mycolicibacterium</taxon>
    </lineage>
</organism>
<protein>
    <recommendedName>
        <fullName evidence="3">DUF3298 domain-containing protein</fullName>
    </recommendedName>
</protein>
<proteinExistence type="predicted"/>
<evidence type="ECO:0000259" key="3">
    <source>
        <dbReference type="Pfam" id="PF11738"/>
    </source>
</evidence>
<evidence type="ECO:0000256" key="2">
    <source>
        <dbReference type="SAM" id="SignalP"/>
    </source>
</evidence>
<dbReference type="AlphaFoldDB" id="A0A6N4VCL9"/>
<evidence type="ECO:0000313" key="4">
    <source>
        <dbReference type="EMBL" id="BBX51397.1"/>
    </source>
</evidence>
<dbReference type="NCBIfam" id="NF043047">
    <property type="entry name" value="EstaseRv3036c"/>
    <property type="match status" value="1"/>
</dbReference>
<dbReference type="KEGG" id="mpof:MPOR_24230"/>
<evidence type="ECO:0000256" key="1">
    <source>
        <dbReference type="SAM" id="MobiDB-lite"/>
    </source>
</evidence>
<feature type="chain" id="PRO_5038580451" description="DUF3298 domain-containing protein" evidence="2">
    <location>
        <begin position="19"/>
        <end position="246"/>
    </location>
</feature>
<dbReference type="Pfam" id="PF11738">
    <property type="entry name" value="DUF3298"/>
    <property type="match status" value="1"/>
</dbReference>
<dbReference type="Proteomes" id="UP000466785">
    <property type="component" value="Chromosome"/>
</dbReference>
<dbReference type="RefSeq" id="WP_235682548.1">
    <property type="nucleotide sequence ID" value="NZ_AP022570.1"/>
</dbReference>
<feature type="signal peptide" evidence="2">
    <location>
        <begin position="1"/>
        <end position="18"/>
    </location>
</feature>
<name>A0A6N4VCL9_9MYCO</name>
<reference evidence="4 5" key="1">
    <citation type="journal article" date="2019" name="Emerg. Microbes Infect.">
        <title>Comprehensive subspecies identification of 175 nontuberculous mycobacteria species based on 7547 genomic profiles.</title>
        <authorList>
            <person name="Matsumoto Y."/>
            <person name="Kinjo T."/>
            <person name="Motooka D."/>
            <person name="Nabeya D."/>
            <person name="Jung N."/>
            <person name="Uechi K."/>
            <person name="Horii T."/>
            <person name="Iida T."/>
            <person name="Fujita J."/>
            <person name="Nakamura S."/>
        </authorList>
    </citation>
    <scope>NUCLEOTIDE SEQUENCE [LARGE SCALE GENOMIC DNA]</scope>
    <source>
        <strain evidence="4 5">JCM 12603</strain>
    </source>
</reference>
<dbReference type="InterPro" id="IPR021729">
    <property type="entry name" value="DUF3298"/>
</dbReference>
<gene>
    <name evidence="4" type="ORF">MPOR_24230</name>
</gene>
<dbReference type="EMBL" id="AP022570">
    <property type="protein sequence ID" value="BBX51397.1"/>
    <property type="molecule type" value="Genomic_DNA"/>
</dbReference>
<feature type="domain" description="DUF3298" evidence="3">
    <location>
        <begin position="164"/>
        <end position="239"/>
    </location>
</feature>
<feature type="compositionally biased region" description="Low complexity" evidence="1">
    <location>
        <begin position="112"/>
        <end position="124"/>
    </location>
</feature>